<organism evidence="8 9">
    <name type="scientific">Streptomyces lunalinharesii</name>
    <dbReference type="NCBI Taxonomy" id="333384"/>
    <lineage>
        <taxon>Bacteria</taxon>
        <taxon>Bacillati</taxon>
        <taxon>Actinomycetota</taxon>
        <taxon>Actinomycetes</taxon>
        <taxon>Kitasatosporales</taxon>
        <taxon>Streptomycetaceae</taxon>
        <taxon>Streptomyces</taxon>
    </lineage>
</organism>
<evidence type="ECO:0000313" key="9">
    <source>
        <dbReference type="Proteomes" id="UP001500994"/>
    </source>
</evidence>
<protein>
    <recommendedName>
        <fullName evidence="10">Cytochrome P450</fullName>
    </recommendedName>
</protein>
<dbReference type="PRINTS" id="PR00465">
    <property type="entry name" value="EP450IV"/>
</dbReference>
<evidence type="ECO:0008006" key="10">
    <source>
        <dbReference type="Google" id="ProtNLM"/>
    </source>
</evidence>
<keyword evidence="6 7" id="KW-0503">Monooxygenase</keyword>
<proteinExistence type="inferred from homology"/>
<comment type="caution">
    <text evidence="8">The sequence shown here is derived from an EMBL/GenBank/DDBJ whole genome shotgun (WGS) entry which is preliminary data.</text>
</comment>
<dbReference type="Gene3D" id="1.10.630.10">
    <property type="entry name" value="Cytochrome P450"/>
    <property type="match status" value="1"/>
</dbReference>
<dbReference type="PRINTS" id="PR00385">
    <property type="entry name" value="P450"/>
</dbReference>
<dbReference type="InterPro" id="IPR017972">
    <property type="entry name" value="Cyt_P450_CS"/>
</dbReference>
<dbReference type="PROSITE" id="PS00086">
    <property type="entry name" value="CYTOCHROME_P450"/>
    <property type="match status" value="1"/>
</dbReference>
<evidence type="ECO:0000256" key="2">
    <source>
        <dbReference type="ARBA" id="ARBA00022617"/>
    </source>
</evidence>
<gene>
    <name evidence="8" type="ORF">GCM10009864_12830</name>
</gene>
<dbReference type="Proteomes" id="UP001500994">
    <property type="component" value="Unassembled WGS sequence"/>
</dbReference>
<name>A0ABN3REW0_9ACTN</name>
<keyword evidence="3 7" id="KW-0479">Metal-binding</keyword>
<dbReference type="Pfam" id="PF00067">
    <property type="entry name" value="p450"/>
    <property type="match status" value="1"/>
</dbReference>
<dbReference type="PANTHER" id="PTHR24291">
    <property type="entry name" value="CYTOCHROME P450 FAMILY 4"/>
    <property type="match status" value="1"/>
</dbReference>
<dbReference type="PANTHER" id="PTHR24291:SF50">
    <property type="entry name" value="BIFUNCTIONAL ALBAFLAVENONE MONOOXYGENASE_TERPENE SYNTHASE"/>
    <property type="match status" value="1"/>
</dbReference>
<evidence type="ECO:0000256" key="1">
    <source>
        <dbReference type="ARBA" id="ARBA00010617"/>
    </source>
</evidence>
<dbReference type="InterPro" id="IPR002403">
    <property type="entry name" value="Cyt_P450_E_grp-IV"/>
</dbReference>
<dbReference type="RefSeq" id="WP_344573973.1">
    <property type="nucleotide sequence ID" value="NZ_BAAARK010000003.1"/>
</dbReference>
<evidence type="ECO:0000256" key="5">
    <source>
        <dbReference type="ARBA" id="ARBA00023004"/>
    </source>
</evidence>
<reference evidence="8 9" key="1">
    <citation type="journal article" date="2019" name="Int. J. Syst. Evol. Microbiol.">
        <title>The Global Catalogue of Microorganisms (GCM) 10K type strain sequencing project: providing services to taxonomists for standard genome sequencing and annotation.</title>
        <authorList>
            <consortium name="The Broad Institute Genomics Platform"/>
            <consortium name="The Broad Institute Genome Sequencing Center for Infectious Disease"/>
            <person name="Wu L."/>
            <person name="Ma J."/>
        </authorList>
    </citation>
    <scope>NUCLEOTIDE SEQUENCE [LARGE SCALE GENOMIC DNA]</scope>
    <source>
        <strain evidence="8 9">JCM 16374</strain>
    </source>
</reference>
<comment type="similarity">
    <text evidence="1 7">Belongs to the cytochrome P450 family.</text>
</comment>
<dbReference type="SUPFAM" id="SSF48264">
    <property type="entry name" value="Cytochrome P450"/>
    <property type="match status" value="1"/>
</dbReference>
<accession>A0ABN3REW0</accession>
<keyword evidence="5 7" id="KW-0408">Iron</keyword>
<dbReference type="InterPro" id="IPR050196">
    <property type="entry name" value="Cytochrome_P450_Monoox"/>
</dbReference>
<evidence type="ECO:0000256" key="4">
    <source>
        <dbReference type="ARBA" id="ARBA00023002"/>
    </source>
</evidence>
<keyword evidence="2 7" id="KW-0349">Heme</keyword>
<evidence type="ECO:0000256" key="6">
    <source>
        <dbReference type="ARBA" id="ARBA00023033"/>
    </source>
</evidence>
<evidence type="ECO:0000313" key="8">
    <source>
        <dbReference type="EMBL" id="GAA2650462.1"/>
    </source>
</evidence>
<dbReference type="InterPro" id="IPR036396">
    <property type="entry name" value="Cyt_P450_sf"/>
</dbReference>
<evidence type="ECO:0000256" key="3">
    <source>
        <dbReference type="ARBA" id="ARBA00022723"/>
    </source>
</evidence>
<dbReference type="InterPro" id="IPR001128">
    <property type="entry name" value="Cyt_P450"/>
</dbReference>
<dbReference type="EMBL" id="BAAARK010000003">
    <property type="protein sequence ID" value="GAA2650462.1"/>
    <property type="molecule type" value="Genomic_DNA"/>
</dbReference>
<sequence length="461" mass="52009">MSTTAQLRPFHDIPGPKGHALAGLLPDFNADPLGFLTRGFQEHGDLVAYRFGPRKGPLGKTILAVYHPDLVHQLLMDTERTFGRDTDGFRATHELVGRGLMTTEGPYWRRRRHILQPLFTPKRVARYTELMAGEAERIIAEHEQFEGTEIDLHQAMMRYSLRVVGRALFGGDLDDAEAELHTLIPDANRGIMARTTQIPKLPLKFPSPTNRMFVRTRDALYDLIERVIERSGSGDTASSEDNIVSRLREARDPESDEPLTEQEVRNEALLLFMAGHETTAMGLTFGLHQIGRHGDVQKGIAAEIDAHHAAGGTGAEYAQNRDTLGRAALNEGLRLFPSVHMTERVANEDLELNGYHVPKGTSVFLVPWVTHRHPEFWPDPERFDPDRFVGKQADRPRYAYFPFGGGPRVCIGEHFALLASSILMEALLRKYEITSHDEQISMKVLNSIRPDRDVRTTFTRR</sequence>
<keyword evidence="4 7" id="KW-0560">Oxidoreductase</keyword>
<evidence type="ECO:0000256" key="7">
    <source>
        <dbReference type="RuleBase" id="RU000461"/>
    </source>
</evidence>
<keyword evidence="9" id="KW-1185">Reference proteome</keyword>